<dbReference type="Proteomes" id="UP000837857">
    <property type="component" value="Chromosome 16"/>
</dbReference>
<reference evidence="2" key="1">
    <citation type="submission" date="2022-03" db="EMBL/GenBank/DDBJ databases">
        <authorList>
            <person name="Martin H S."/>
        </authorList>
    </citation>
    <scope>NUCLEOTIDE SEQUENCE</scope>
</reference>
<evidence type="ECO:0000313" key="3">
    <source>
        <dbReference type="Proteomes" id="UP000837857"/>
    </source>
</evidence>
<gene>
    <name evidence="2" type="ORF">IPOD504_LOCUS5125</name>
</gene>
<feature type="region of interest" description="Disordered" evidence="1">
    <location>
        <begin position="72"/>
        <end position="92"/>
    </location>
</feature>
<protein>
    <submittedName>
        <fullName evidence="2">Uncharacterized protein</fullName>
    </submittedName>
</protein>
<feature type="non-terminal residue" evidence="2">
    <location>
        <position position="92"/>
    </location>
</feature>
<proteinExistence type="predicted"/>
<dbReference type="EMBL" id="OW152828">
    <property type="protein sequence ID" value="CAH2045549.1"/>
    <property type="molecule type" value="Genomic_DNA"/>
</dbReference>
<evidence type="ECO:0000313" key="2">
    <source>
        <dbReference type="EMBL" id="CAH2045549.1"/>
    </source>
</evidence>
<evidence type="ECO:0000256" key="1">
    <source>
        <dbReference type="SAM" id="MobiDB-lite"/>
    </source>
</evidence>
<accession>A0ABN8I508</accession>
<name>A0ABN8I508_9NEOP</name>
<organism evidence="2 3">
    <name type="scientific">Iphiclides podalirius</name>
    <name type="common">scarce swallowtail</name>
    <dbReference type="NCBI Taxonomy" id="110791"/>
    <lineage>
        <taxon>Eukaryota</taxon>
        <taxon>Metazoa</taxon>
        <taxon>Ecdysozoa</taxon>
        <taxon>Arthropoda</taxon>
        <taxon>Hexapoda</taxon>
        <taxon>Insecta</taxon>
        <taxon>Pterygota</taxon>
        <taxon>Neoptera</taxon>
        <taxon>Endopterygota</taxon>
        <taxon>Lepidoptera</taxon>
        <taxon>Glossata</taxon>
        <taxon>Ditrysia</taxon>
        <taxon>Papilionoidea</taxon>
        <taxon>Papilionidae</taxon>
        <taxon>Papilioninae</taxon>
        <taxon>Iphiclides</taxon>
    </lineage>
</organism>
<sequence>MRWFDGQGRGRAILPRAAASAGLSCAPSFWKQLPQGINAQFGSRVTTILKARCNKQLSMSSLDVRISIAARTRAPTPRATHPHPPATARWMG</sequence>
<keyword evidence="3" id="KW-1185">Reference proteome</keyword>